<accession>A0A8T2IF76</accession>
<dbReference type="InterPro" id="IPR001841">
    <property type="entry name" value="Znf_RING"/>
</dbReference>
<evidence type="ECO:0000259" key="5">
    <source>
        <dbReference type="PROSITE" id="PS50089"/>
    </source>
</evidence>
<evidence type="ECO:0000313" key="6">
    <source>
        <dbReference type="EMBL" id="KAG8430347.1"/>
    </source>
</evidence>
<dbReference type="Proteomes" id="UP000812440">
    <property type="component" value="Unassembled WGS sequence"/>
</dbReference>
<keyword evidence="3" id="KW-0862">Zinc</keyword>
<organism evidence="6 7">
    <name type="scientific">Hymenochirus boettgeri</name>
    <name type="common">Congo dwarf clawed frog</name>
    <dbReference type="NCBI Taxonomy" id="247094"/>
    <lineage>
        <taxon>Eukaryota</taxon>
        <taxon>Metazoa</taxon>
        <taxon>Chordata</taxon>
        <taxon>Craniata</taxon>
        <taxon>Vertebrata</taxon>
        <taxon>Euteleostomi</taxon>
        <taxon>Amphibia</taxon>
        <taxon>Batrachia</taxon>
        <taxon>Anura</taxon>
        <taxon>Pipoidea</taxon>
        <taxon>Pipidae</taxon>
        <taxon>Pipinae</taxon>
        <taxon>Hymenochirus</taxon>
    </lineage>
</organism>
<dbReference type="GO" id="GO:0008270">
    <property type="term" value="F:zinc ion binding"/>
    <property type="evidence" value="ECO:0007669"/>
    <property type="project" value="UniProtKB-KW"/>
</dbReference>
<evidence type="ECO:0000256" key="2">
    <source>
        <dbReference type="ARBA" id="ARBA00022771"/>
    </source>
</evidence>
<dbReference type="InterPro" id="IPR013083">
    <property type="entry name" value="Znf_RING/FYVE/PHD"/>
</dbReference>
<keyword evidence="1" id="KW-0479">Metal-binding</keyword>
<keyword evidence="2 4" id="KW-0863">Zinc-finger</keyword>
<dbReference type="Gene3D" id="3.30.40.10">
    <property type="entry name" value="Zinc/RING finger domain, C3HC4 (zinc finger)"/>
    <property type="match status" value="1"/>
</dbReference>
<proteinExistence type="predicted"/>
<dbReference type="EMBL" id="JAACNH010001081">
    <property type="protein sequence ID" value="KAG8430347.1"/>
    <property type="molecule type" value="Genomic_DNA"/>
</dbReference>
<dbReference type="SUPFAM" id="SSF57850">
    <property type="entry name" value="RING/U-box"/>
    <property type="match status" value="1"/>
</dbReference>
<keyword evidence="7" id="KW-1185">Reference proteome</keyword>
<evidence type="ECO:0000256" key="3">
    <source>
        <dbReference type="ARBA" id="ARBA00022833"/>
    </source>
</evidence>
<feature type="domain" description="RING-type" evidence="5">
    <location>
        <begin position="18"/>
        <end position="56"/>
    </location>
</feature>
<comment type="caution">
    <text evidence="6">The sequence shown here is derived from an EMBL/GenBank/DDBJ whole genome shotgun (WGS) entry which is preliminary data.</text>
</comment>
<reference evidence="6" key="1">
    <citation type="thesis" date="2020" institute="ProQuest LLC" country="789 East Eisenhower Parkway, Ann Arbor, MI, USA">
        <title>Comparative Genomics and Chromosome Evolution.</title>
        <authorList>
            <person name="Mudd A.B."/>
        </authorList>
    </citation>
    <scope>NUCLEOTIDE SEQUENCE</scope>
    <source>
        <strain evidence="6">Female2</strain>
        <tissue evidence="6">Blood</tissue>
    </source>
</reference>
<evidence type="ECO:0000256" key="1">
    <source>
        <dbReference type="ARBA" id="ARBA00022723"/>
    </source>
</evidence>
<evidence type="ECO:0000256" key="4">
    <source>
        <dbReference type="PROSITE-ProRule" id="PRU00175"/>
    </source>
</evidence>
<dbReference type="PROSITE" id="PS50089">
    <property type="entry name" value="ZF_RING_2"/>
    <property type="match status" value="1"/>
</dbReference>
<dbReference type="Pfam" id="PF13923">
    <property type="entry name" value="zf-C3HC4_2"/>
    <property type="match status" value="1"/>
</dbReference>
<gene>
    <name evidence="6" type="ORF">GDO86_017942</name>
</gene>
<evidence type="ECO:0000313" key="7">
    <source>
        <dbReference type="Proteomes" id="UP000812440"/>
    </source>
</evidence>
<dbReference type="OrthoDB" id="6270329at2759"/>
<protein>
    <recommendedName>
        <fullName evidence="5">RING-type domain-containing protein</fullName>
    </recommendedName>
</protein>
<sequence length="141" mass="15788">MGFDLDRFHGEVDPDFQCHLCHKVLEDPRTTPCGHVFCACCFLPWVVQQGNCPCDHRARGCNKVVNLQKNLPEHTGCNYCPAGMRMGGCGLVLTHRKLGLEEHCCLKVLKGLNSLLQAEVKKREVRASKREKSLLSQLSAK</sequence>
<dbReference type="AlphaFoldDB" id="A0A8T2IF76"/>
<name>A0A8T2IF76_9PIPI</name>